<reference evidence="1 2" key="1">
    <citation type="submission" date="2016-09" db="EMBL/GenBank/DDBJ databases">
        <authorList>
            <person name="Capua I."/>
            <person name="De Benedictis P."/>
            <person name="Joannis T."/>
            <person name="Lombin L.H."/>
            <person name="Cattoli G."/>
        </authorList>
    </citation>
    <scope>NUCLEOTIDE SEQUENCE [LARGE SCALE GENOMIC DNA]</scope>
    <source>
        <strain evidence="1 2">GluBS11</strain>
    </source>
</reference>
<dbReference type="Proteomes" id="UP000199315">
    <property type="component" value="Unassembled WGS sequence"/>
</dbReference>
<sequence length="261" mass="29263">MRLSDILSKAPQKEFVQIDGFLVNKKGNMGQQVSLSVGNVMLNYFCSRCDDVRTFTSRGNICCVFANKQIVSIDCVMTCGCGTSVQVWFLVESDDDICGQTPRVRILKRSERLSDLVKINDAKYGDFSELLEKSGRANRDQLGAGAMVYLRKIFEQITLKTAKAAEISTTNVKGKRKTFKDLLKEVDNQCSIIPREFSENGYMLFSELSEIVHGEYNEELALLKYESLHRLIVGVLDNVKNNEELMNAIGSLGWNDGGESQ</sequence>
<dbReference type="STRING" id="1619234.SAMN05421730_10468"/>
<protein>
    <submittedName>
        <fullName evidence="1">Uncharacterized protein</fullName>
    </submittedName>
</protein>
<organism evidence="1 2">
    <name type="scientific">Anaerobium acetethylicum</name>
    <dbReference type="NCBI Taxonomy" id="1619234"/>
    <lineage>
        <taxon>Bacteria</taxon>
        <taxon>Bacillati</taxon>
        <taxon>Bacillota</taxon>
        <taxon>Clostridia</taxon>
        <taxon>Lachnospirales</taxon>
        <taxon>Lachnospiraceae</taxon>
        <taxon>Anaerobium</taxon>
    </lineage>
</organism>
<evidence type="ECO:0000313" key="1">
    <source>
        <dbReference type="EMBL" id="SCP99558.1"/>
    </source>
</evidence>
<name>A0A1D3TYK9_9FIRM</name>
<keyword evidence="2" id="KW-1185">Reference proteome</keyword>
<proteinExistence type="predicted"/>
<accession>A0A1D3TYK9</accession>
<dbReference type="AlphaFoldDB" id="A0A1D3TYK9"/>
<dbReference type="RefSeq" id="WP_091236876.1">
    <property type="nucleotide sequence ID" value="NZ_FMKA01000046.1"/>
</dbReference>
<dbReference type="EMBL" id="FMKA01000046">
    <property type="protein sequence ID" value="SCP99558.1"/>
    <property type="molecule type" value="Genomic_DNA"/>
</dbReference>
<evidence type="ECO:0000313" key="2">
    <source>
        <dbReference type="Proteomes" id="UP000199315"/>
    </source>
</evidence>
<dbReference type="OrthoDB" id="5175471at2"/>
<gene>
    <name evidence="1" type="ORF">SAMN05421730_10468</name>
</gene>